<comment type="similarity">
    <text evidence="1">Belongs to the ABC transporter superfamily.</text>
</comment>
<dbReference type="EMBL" id="FPAA01000005">
    <property type="protein sequence ID" value="SFS66184.1"/>
    <property type="molecule type" value="Genomic_DNA"/>
</dbReference>
<dbReference type="GO" id="GO:0005524">
    <property type="term" value="F:ATP binding"/>
    <property type="evidence" value="ECO:0007669"/>
    <property type="project" value="UniProtKB-KW"/>
</dbReference>
<evidence type="ECO:0000313" key="6">
    <source>
        <dbReference type="EMBL" id="SFS66184.1"/>
    </source>
</evidence>
<name>A0A1I6RNE8_9BACL</name>
<dbReference type="InterPro" id="IPR003439">
    <property type="entry name" value="ABC_transporter-like_ATP-bd"/>
</dbReference>
<dbReference type="Proteomes" id="UP000198660">
    <property type="component" value="Unassembled WGS sequence"/>
</dbReference>
<dbReference type="GO" id="GO:0016887">
    <property type="term" value="F:ATP hydrolysis activity"/>
    <property type="evidence" value="ECO:0007669"/>
    <property type="project" value="InterPro"/>
</dbReference>
<dbReference type="InterPro" id="IPR027417">
    <property type="entry name" value="P-loop_NTPase"/>
</dbReference>
<sequence>MSQKPVLHAQGLTKVIGNKKLVNNIDLTIYPGEIFGFLGPNGAGKTTTIRMLVGLADMTAGKVTIAGYDLEKHFEKAISHVGGIVENPEMYKFLTGYQNLIHYWRMCKGVPKSRIDEVVNQVGLEKRIHDKVKTYSLGMRQRLGIAQALLHSPSLLILDEPTNGLDPKGVKEMREHLLQLAREENMAVLVSSHQLAEMELMCDRIGIIQNGSLIGVKEMREFRDEPTRKIRIIADPIQKAHQLLQQFLNTPVEQQDHALIMEVEHEKIPDINHFLVNENIKIYAIMHINQTLEDRFLEMTGGNSIA</sequence>
<feature type="domain" description="ABC transporter" evidence="5">
    <location>
        <begin position="7"/>
        <end position="235"/>
    </location>
</feature>
<evidence type="ECO:0000259" key="5">
    <source>
        <dbReference type="PROSITE" id="PS50893"/>
    </source>
</evidence>
<dbReference type="Gene3D" id="3.40.50.300">
    <property type="entry name" value="P-loop containing nucleotide triphosphate hydrolases"/>
    <property type="match status" value="1"/>
</dbReference>
<keyword evidence="7" id="KW-1185">Reference proteome</keyword>
<dbReference type="PROSITE" id="PS00211">
    <property type="entry name" value="ABC_TRANSPORTER_1"/>
    <property type="match status" value="1"/>
</dbReference>
<reference evidence="7" key="1">
    <citation type="submission" date="2016-10" db="EMBL/GenBank/DDBJ databases">
        <authorList>
            <person name="Varghese N."/>
            <person name="Submissions S."/>
        </authorList>
    </citation>
    <scope>NUCLEOTIDE SEQUENCE [LARGE SCALE GENOMIC DNA]</scope>
    <source>
        <strain evidence="7">DSM 45789</strain>
    </source>
</reference>
<proteinExistence type="inferred from homology"/>
<keyword evidence="2" id="KW-0813">Transport</keyword>
<dbReference type="PANTHER" id="PTHR43335">
    <property type="entry name" value="ABC TRANSPORTER, ATP-BINDING PROTEIN"/>
    <property type="match status" value="1"/>
</dbReference>
<evidence type="ECO:0000256" key="2">
    <source>
        <dbReference type="ARBA" id="ARBA00022448"/>
    </source>
</evidence>
<evidence type="ECO:0000256" key="4">
    <source>
        <dbReference type="ARBA" id="ARBA00022840"/>
    </source>
</evidence>
<keyword evidence="4 6" id="KW-0067">ATP-binding</keyword>
<dbReference type="PANTHER" id="PTHR43335:SF4">
    <property type="entry name" value="ABC TRANSPORTER, ATP-BINDING PROTEIN"/>
    <property type="match status" value="1"/>
</dbReference>
<evidence type="ECO:0000313" key="7">
    <source>
        <dbReference type="Proteomes" id="UP000198660"/>
    </source>
</evidence>
<protein>
    <submittedName>
        <fullName evidence="6">ABC-2 type transport system ATP-binding protein</fullName>
    </submittedName>
</protein>
<organism evidence="6 7">
    <name type="scientific">Marininema halotolerans</name>
    <dbReference type="NCBI Taxonomy" id="1155944"/>
    <lineage>
        <taxon>Bacteria</taxon>
        <taxon>Bacillati</taxon>
        <taxon>Bacillota</taxon>
        <taxon>Bacilli</taxon>
        <taxon>Bacillales</taxon>
        <taxon>Thermoactinomycetaceae</taxon>
        <taxon>Marininema</taxon>
    </lineage>
</organism>
<keyword evidence="3" id="KW-0547">Nucleotide-binding</keyword>
<accession>A0A1I6RNE8</accession>
<dbReference type="InterPro" id="IPR017871">
    <property type="entry name" value="ABC_transporter-like_CS"/>
</dbReference>
<dbReference type="AlphaFoldDB" id="A0A1I6RNE8"/>
<dbReference type="SMART" id="SM00382">
    <property type="entry name" value="AAA"/>
    <property type="match status" value="1"/>
</dbReference>
<dbReference type="OrthoDB" id="9804819at2"/>
<gene>
    <name evidence="6" type="ORF">SAMN05444972_105231</name>
</gene>
<dbReference type="InterPro" id="IPR003593">
    <property type="entry name" value="AAA+_ATPase"/>
</dbReference>
<dbReference type="PROSITE" id="PS50893">
    <property type="entry name" value="ABC_TRANSPORTER_2"/>
    <property type="match status" value="1"/>
</dbReference>
<evidence type="ECO:0000256" key="3">
    <source>
        <dbReference type="ARBA" id="ARBA00022741"/>
    </source>
</evidence>
<evidence type="ECO:0000256" key="1">
    <source>
        <dbReference type="ARBA" id="ARBA00005417"/>
    </source>
</evidence>
<dbReference type="SUPFAM" id="SSF52540">
    <property type="entry name" value="P-loop containing nucleoside triphosphate hydrolases"/>
    <property type="match status" value="1"/>
</dbReference>
<dbReference type="Pfam" id="PF00005">
    <property type="entry name" value="ABC_tran"/>
    <property type="match status" value="1"/>
</dbReference>
<dbReference type="RefSeq" id="WP_091836555.1">
    <property type="nucleotide sequence ID" value="NZ_FPAA01000005.1"/>
</dbReference>